<evidence type="ECO:0000259" key="1">
    <source>
        <dbReference type="Pfam" id="PF02627"/>
    </source>
</evidence>
<evidence type="ECO:0000313" key="2">
    <source>
        <dbReference type="EMBL" id="NRF65934.1"/>
    </source>
</evidence>
<name>A0ABX2EA46_9BURK</name>
<dbReference type="EMBL" id="JABRWJ010000001">
    <property type="protein sequence ID" value="NRF65934.1"/>
    <property type="molecule type" value="Genomic_DNA"/>
</dbReference>
<feature type="domain" description="Carboxymuconolactone decarboxylase-like" evidence="1">
    <location>
        <begin position="52"/>
        <end position="118"/>
    </location>
</feature>
<dbReference type="InterPro" id="IPR029032">
    <property type="entry name" value="AhpD-like"/>
</dbReference>
<comment type="caution">
    <text evidence="2">The sequence shown here is derived from an EMBL/GenBank/DDBJ whole genome shotgun (WGS) entry which is preliminary data.</text>
</comment>
<dbReference type="Proteomes" id="UP000737171">
    <property type="component" value="Unassembled WGS sequence"/>
</dbReference>
<evidence type="ECO:0000313" key="3">
    <source>
        <dbReference type="Proteomes" id="UP000737171"/>
    </source>
</evidence>
<keyword evidence="3" id="KW-1185">Reference proteome</keyword>
<organism evidence="2 3">
    <name type="scientific">Pseudaquabacterium terrae</name>
    <dbReference type="NCBI Taxonomy" id="2732868"/>
    <lineage>
        <taxon>Bacteria</taxon>
        <taxon>Pseudomonadati</taxon>
        <taxon>Pseudomonadota</taxon>
        <taxon>Betaproteobacteria</taxon>
        <taxon>Burkholderiales</taxon>
        <taxon>Sphaerotilaceae</taxon>
        <taxon>Pseudaquabacterium</taxon>
    </lineage>
</organism>
<accession>A0ABX2EA46</accession>
<protein>
    <submittedName>
        <fullName evidence="2">Carboxymuconolactone decarboxylase family protein</fullName>
    </submittedName>
</protein>
<reference evidence="2 3" key="1">
    <citation type="submission" date="2020-05" db="EMBL/GenBank/DDBJ databases">
        <title>Aquincola sp. isolate from soil.</title>
        <authorList>
            <person name="Han J."/>
            <person name="Kim D.-U."/>
        </authorList>
    </citation>
    <scope>NUCLEOTIDE SEQUENCE [LARGE SCALE GENOMIC DNA]</scope>
    <source>
        <strain evidence="2 3">S2</strain>
    </source>
</reference>
<dbReference type="RefSeq" id="WP_173120418.1">
    <property type="nucleotide sequence ID" value="NZ_JABRWJ010000001.1"/>
</dbReference>
<dbReference type="PANTHER" id="PTHR35446:SF3">
    <property type="entry name" value="CMD DOMAIN-CONTAINING PROTEIN"/>
    <property type="match status" value="1"/>
</dbReference>
<dbReference type="InterPro" id="IPR003779">
    <property type="entry name" value="CMD-like"/>
</dbReference>
<sequence>MHTYRIHTVESAPENSRPALRGLKQAVGIVPNLAATMAESPVLLSGFVGAFGNFHGGTFSGGQKQVLLLSNAVANTCPWAVAFHSAMALKEGVDPEHVRAIREKRLPTDAGLAALSSFTRALIDKRGHVGERDLASFGEAGFGPDQVLEVIAGLAVSVMANYAGNITKPAVEQPFQSQVWTA</sequence>
<proteinExistence type="predicted"/>
<dbReference type="Gene3D" id="1.20.1290.10">
    <property type="entry name" value="AhpD-like"/>
    <property type="match status" value="1"/>
</dbReference>
<gene>
    <name evidence="2" type="ORF">HLB44_02925</name>
</gene>
<dbReference type="SUPFAM" id="SSF69118">
    <property type="entry name" value="AhpD-like"/>
    <property type="match status" value="1"/>
</dbReference>
<dbReference type="PANTHER" id="PTHR35446">
    <property type="entry name" value="SI:CH211-175M2.5"/>
    <property type="match status" value="1"/>
</dbReference>
<dbReference type="Pfam" id="PF02627">
    <property type="entry name" value="CMD"/>
    <property type="match status" value="1"/>
</dbReference>